<evidence type="ECO:0000313" key="3">
    <source>
        <dbReference type="Proteomes" id="UP000535937"/>
    </source>
</evidence>
<dbReference type="Gene3D" id="3.20.20.100">
    <property type="entry name" value="NADP-dependent oxidoreductase domain"/>
    <property type="match status" value="1"/>
</dbReference>
<organism evidence="2 3">
    <name type="scientific">Microbulbifer rhizosphaerae</name>
    <dbReference type="NCBI Taxonomy" id="1562603"/>
    <lineage>
        <taxon>Bacteria</taxon>
        <taxon>Pseudomonadati</taxon>
        <taxon>Pseudomonadota</taxon>
        <taxon>Gammaproteobacteria</taxon>
        <taxon>Cellvibrionales</taxon>
        <taxon>Microbulbiferaceae</taxon>
        <taxon>Microbulbifer</taxon>
    </lineage>
</organism>
<dbReference type="PANTHER" id="PTHR43312:SF1">
    <property type="entry name" value="NADP-DEPENDENT OXIDOREDUCTASE DOMAIN-CONTAINING PROTEIN"/>
    <property type="match status" value="1"/>
</dbReference>
<feature type="domain" description="NADP-dependent oxidoreductase" evidence="1">
    <location>
        <begin position="24"/>
        <end position="226"/>
    </location>
</feature>
<dbReference type="EMBL" id="JACHWZ010000013">
    <property type="protein sequence ID" value="MBB3062064.1"/>
    <property type="molecule type" value="Genomic_DNA"/>
</dbReference>
<comment type="caution">
    <text evidence="2">The sequence shown here is derived from an EMBL/GenBank/DDBJ whole genome shotgun (WGS) entry which is preliminary data.</text>
</comment>
<dbReference type="InterPro" id="IPR023210">
    <property type="entry name" value="NADP_OxRdtase_dom"/>
</dbReference>
<proteinExistence type="predicted"/>
<dbReference type="PANTHER" id="PTHR43312">
    <property type="entry name" value="D-THREO-ALDOSE 1-DEHYDROGENASE"/>
    <property type="match status" value="1"/>
</dbReference>
<dbReference type="InterPro" id="IPR020471">
    <property type="entry name" value="AKR"/>
</dbReference>
<dbReference type="AlphaFoldDB" id="A0A7W4WDB1"/>
<dbReference type="PRINTS" id="PR00069">
    <property type="entry name" value="ALDKETRDTASE"/>
</dbReference>
<dbReference type="SUPFAM" id="SSF51430">
    <property type="entry name" value="NAD(P)-linked oxidoreductase"/>
    <property type="match status" value="1"/>
</dbReference>
<dbReference type="RefSeq" id="WP_343057490.1">
    <property type="nucleotide sequence ID" value="NZ_JACHWZ010000013.1"/>
</dbReference>
<dbReference type="Pfam" id="PF00248">
    <property type="entry name" value="Aldo_ket_red"/>
    <property type="match status" value="1"/>
</dbReference>
<dbReference type="InterPro" id="IPR053135">
    <property type="entry name" value="AKR2_Oxidoreductase"/>
</dbReference>
<dbReference type="GO" id="GO:0016491">
    <property type="term" value="F:oxidoreductase activity"/>
    <property type="evidence" value="ECO:0007669"/>
    <property type="project" value="InterPro"/>
</dbReference>
<dbReference type="CDD" id="cd19095">
    <property type="entry name" value="AKR_PA4992-like"/>
    <property type="match status" value="1"/>
</dbReference>
<keyword evidence="3" id="KW-1185">Reference proteome</keyword>
<protein>
    <submittedName>
        <fullName evidence="2">Aryl-alcohol dehydrogenase-like predicted oxidoreductase</fullName>
    </submittedName>
</protein>
<sequence>MPEITLSPLPLNPLGDTGMQVSALGLGTVKLGRDKGVKYPGSFTIPDDRQAADLIARARAWGINLIDTAPAYGNSEERLGKLLRGQRDQWLICSKVGEEFAGGQSSFDFSAHHTRMSVERSLRRLHTEVLDMVLVHSNGDDERIVREEEVLDTLRKLKREGLIRAIGMSGKTVAGGLLAAQYSDVVMVTYNLRERGEEAVLDYCCKNNKGVLVKKALASGHIAGEEGGDPVQASMDFVFAHPAVTSAIVGTINPVHLDHNCSCVLRALSRSNPTRT</sequence>
<evidence type="ECO:0000259" key="1">
    <source>
        <dbReference type="Pfam" id="PF00248"/>
    </source>
</evidence>
<gene>
    <name evidence="2" type="ORF">FHS09_002908</name>
</gene>
<evidence type="ECO:0000313" key="2">
    <source>
        <dbReference type="EMBL" id="MBB3062064.1"/>
    </source>
</evidence>
<reference evidence="2 3" key="1">
    <citation type="submission" date="2020-08" db="EMBL/GenBank/DDBJ databases">
        <title>Genomic Encyclopedia of Type Strains, Phase III (KMG-III): the genomes of soil and plant-associated and newly described type strains.</title>
        <authorList>
            <person name="Whitman W."/>
        </authorList>
    </citation>
    <scope>NUCLEOTIDE SEQUENCE [LARGE SCALE GENOMIC DNA]</scope>
    <source>
        <strain evidence="2 3">CECT 8799</strain>
    </source>
</reference>
<dbReference type="Proteomes" id="UP000535937">
    <property type="component" value="Unassembled WGS sequence"/>
</dbReference>
<dbReference type="InterPro" id="IPR036812">
    <property type="entry name" value="NAD(P)_OxRdtase_dom_sf"/>
</dbReference>
<name>A0A7W4WDB1_9GAMM</name>
<accession>A0A7W4WDB1</accession>